<evidence type="ECO:0000256" key="2">
    <source>
        <dbReference type="SAM" id="Phobius"/>
    </source>
</evidence>
<proteinExistence type="predicted"/>
<keyword evidence="2" id="KW-0812">Transmembrane</keyword>
<name>A0A6N2S2Z6_CITAM</name>
<organism evidence="3">
    <name type="scientific">Citrobacter amalonaticus</name>
    <dbReference type="NCBI Taxonomy" id="35703"/>
    <lineage>
        <taxon>Bacteria</taxon>
        <taxon>Pseudomonadati</taxon>
        <taxon>Pseudomonadota</taxon>
        <taxon>Gammaproteobacteria</taxon>
        <taxon>Enterobacterales</taxon>
        <taxon>Enterobacteriaceae</taxon>
        <taxon>Citrobacter</taxon>
    </lineage>
</organism>
<dbReference type="AlphaFoldDB" id="A0A6N2S2Z6"/>
<sequence length="412" mass="47536">MGLYTDTTIKNNIIETNATINSDLIRLEKITKSSSNTRRKNYVLLYRTLNNAWSNFIAIINNNPRHLDENTRFNQESIATLIEFKLSDYKSNRVVFLSNLLRLLYEYYFWTGTTSTFNNIHISDSTLTSLDNAFAENNPNAQFSWIRDKLPIALMKWLLNNDDFLGARNFISELDSSKEKLLNDISENSTVAIRQINKSSEASLQLISDNYDDIKKTIIDGKQEADSNLDYIKESIIEIKALEERVKNLKSEYNFVGLSNGFDRIKRKKEKELSSTEMSYKNLFGTIFIAPVIAVILHFCFPKLYPEDYSAIFIILPFLTIEMAIIYFFRLSYLEAKALRTQLMQIDLRLSLCAFIDGYVEYRRKNNIAIEKVLDSFDALIFSPIQTNENNIPAMFDGLEAIAGVAEKVMKK</sequence>
<feature type="transmembrane region" description="Helical" evidence="2">
    <location>
        <begin position="311"/>
        <end position="329"/>
    </location>
</feature>
<keyword evidence="1" id="KW-0175">Coiled coil</keyword>
<feature type="transmembrane region" description="Helical" evidence="2">
    <location>
        <begin position="283"/>
        <end position="305"/>
    </location>
</feature>
<dbReference type="EMBL" id="CACRTI010000002">
    <property type="protein sequence ID" value="VYS87697.1"/>
    <property type="molecule type" value="Genomic_DNA"/>
</dbReference>
<accession>A0A6N2S2Z6</accession>
<reference evidence="3" key="1">
    <citation type="submission" date="2019-11" db="EMBL/GenBank/DDBJ databases">
        <authorList>
            <person name="Feng L."/>
        </authorList>
    </citation>
    <scope>NUCLEOTIDE SEQUENCE</scope>
    <source>
        <strain evidence="3">CAmalonaticusLFYP1</strain>
    </source>
</reference>
<gene>
    <name evidence="3" type="ORF">CALFYP1_01919</name>
</gene>
<feature type="coiled-coil region" evidence="1">
    <location>
        <begin position="232"/>
        <end position="259"/>
    </location>
</feature>
<evidence type="ECO:0000313" key="3">
    <source>
        <dbReference type="EMBL" id="VYS87697.1"/>
    </source>
</evidence>
<keyword evidence="2" id="KW-0472">Membrane</keyword>
<keyword evidence="2" id="KW-1133">Transmembrane helix</keyword>
<evidence type="ECO:0000256" key="1">
    <source>
        <dbReference type="SAM" id="Coils"/>
    </source>
</evidence>
<dbReference type="RefSeq" id="WP_156594909.1">
    <property type="nucleotide sequence ID" value="NZ_CACRTI010000002.1"/>
</dbReference>
<protein>
    <submittedName>
        <fullName evidence="3">Uncharacterized protein</fullName>
    </submittedName>
</protein>